<reference evidence="2" key="1">
    <citation type="journal article" date="2014" name="Nucleic Acids Res.">
        <title>The evolutionary dynamics of variant antigen genes in Babesia reveal a history of genomic innovation underlying host-parasite interaction.</title>
        <authorList>
            <person name="Jackson A.P."/>
            <person name="Otto T.D."/>
            <person name="Darby A."/>
            <person name="Ramaprasad A."/>
            <person name="Xia D."/>
            <person name="Echaide I.E."/>
            <person name="Farber M."/>
            <person name="Gahlot S."/>
            <person name="Gamble J."/>
            <person name="Gupta D."/>
            <person name="Gupta Y."/>
            <person name="Jackson L."/>
            <person name="Malandrin L."/>
            <person name="Malas T.B."/>
            <person name="Moussa E."/>
            <person name="Nair M."/>
            <person name="Reid A.J."/>
            <person name="Sanders M."/>
            <person name="Sharma J."/>
            <person name="Tracey A."/>
            <person name="Quail M.A."/>
            <person name="Weir W."/>
            <person name="Wastling J.M."/>
            <person name="Hall N."/>
            <person name="Willadsen P."/>
            <person name="Lingelbach K."/>
            <person name="Shiels B."/>
            <person name="Tait A."/>
            <person name="Berriman M."/>
            <person name="Allred D.R."/>
            <person name="Pain A."/>
        </authorList>
    </citation>
    <scope>NUCLEOTIDE SEQUENCE</scope>
    <source>
        <strain evidence="2">1802A</strain>
    </source>
</reference>
<protein>
    <recommendedName>
        <fullName evidence="4">Reverse transcriptase domain-containing protein</fullName>
    </recommendedName>
</protein>
<evidence type="ECO:0008006" key="4">
    <source>
        <dbReference type="Google" id="ProtNLM"/>
    </source>
</evidence>
<feature type="region of interest" description="Disordered" evidence="1">
    <location>
        <begin position="237"/>
        <end position="269"/>
    </location>
</feature>
<reference evidence="2" key="2">
    <citation type="submission" date="2021-05" db="EMBL/GenBank/DDBJ databases">
        <authorList>
            <person name="Pain A."/>
        </authorList>
    </citation>
    <scope>NUCLEOTIDE SEQUENCE</scope>
    <source>
        <strain evidence="2">1802A</strain>
    </source>
</reference>
<organism evidence="2 3">
    <name type="scientific">Babesia divergens</name>
    <dbReference type="NCBI Taxonomy" id="32595"/>
    <lineage>
        <taxon>Eukaryota</taxon>
        <taxon>Sar</taxon>
        <taxon>Alveolata</taxon>
        <taxon>Apicomplexa</taxon>
        <taxon>Aconoidasida</taxon>
        <taxon>Piroplasmida</taxon>
        <taxon>Babesiidae</taxon>
        <taxon>Babesia</taxon>
    </lineage>
</organism>
<dbReference type="PANTHER" id="PTHR35450:SF2">
    <property type="entry name" value="REVERSE TRANSCRIPTASE DOMAIN-CONTAINING PROTEIN"/>
    <property type="match status" value="1"/>
</dbReference>
<comment type="caution">
    <text evidence="2">The sequence shown here is derived from an EMBL/GenBank/DDBJ whole genome shotgun (WGS) entry which is preliminary data.</text>
</comment>
<dbReference type="PANTHER" id="PTHR35450">
    <property type="entry name" value="REVERSE TRANSCRIPTASE DOMAIN-CONTAINING PROTEIN"/>
    <property type="match status" value="1"/>
</dbReference>
<evidence type="ECO:0000256" key="1">
    <source>
        <dbReference type="SAM" id="MobiDB-lite"/>
    </source>
</evidence>
<proteinExistence type="predicted"/>
<evidence type="ECO:0000313" key="2">
    <source>
        <dbReference type="EMBL" id="KAK1933298.1"/>
    </source>
</evidence>
<dbReference type="Proteomes" id="UP001195914">
    <property type="component" value="Unassembled WGS sequence"/>
</dbReference>
<keyword evidence="3" id="KW-1185">Reference proteome</keyword>
<sequence length="281" mass="32399">MRETGTIDYAASSLWMRKTMLNPRDEAKLVNLQDRNLEWMNITGTHMNCGKRVTVDHLATRCDKLVNFDYTRRHDEIVRRIHLVLARQLGIKRIKKVDKQKVEERIYCQNGNITFNKTIPTDKTVTHNKPDIVVTDKRKNTITLAEIGITSKERLTQVEIEKKRKYEPLTKQMSNEKLNEATKFRIVPYVMTWDGLVTKYHNGYKTELGITDRMEAQIQRVCLQITHEIVMRELGLDPLTEQPGGPERKRRDLGIFGGTRPELPDPRPPAAAVAPAVLCAI</sequence>
<name>A0AAD9G7J5_BABDI</name>
<accession>A0AAD9G7J5</accession>
<dbReference type="AlphaFoldDB" id="A0AAD9G7J5"/>
<dbReference type="EMBL" id="JAHBMH010000073">
    <property type="protein sequence ID" value="KAK1933298.1"/>
    <property type="molecule type" value="Genomic_DNA"/>
</dbReference>
<evidence type="ECO:0000313" key="3">
    <source>
        <dbReference type="Proteomes" id="UP001195914"/>
    </source>
</evidence>
<gene>
    <name evidence="2" type="ORF">X943_003053</name>
</gene>